<evidence type="ECO:0000256" key="1">
    <source>
        <dbReference type="ARBA" id="ARBA00006382"/>
    </source>
</evidence>
<dbReference type="InterPro" id="IPR006095">
    <property type="entry name" value="Glu/Leu/Phe/Val/Trp_DH"/>
</dbReference>
<evidence type="ECO:0000313" key="7">
    <source>
        <dbReference type="Proteomes" id="UP001361239"/>
    </source>
</evidence>
<evidence type="ECO:0000313" key="6">
    <source>
        <dbReference type="EMBL" id="MEJ5979144.1"/>
    </source>
</evidence>
<dbReference type="SUPFAM" id="SSF53223">
    <property type="entry name" value="Aminoacid dehydrogenase-like, N-terminal domain"/>
    <property type="match status" value="1"/>
</dbReference>
<evidence type="ECO:0000256" key="2">
    <source>
        <dbReference type="ARBA" id="ARBA00023002"/>
    </source>
</evidence>
<dbReference type="PRINTS" id="PR00082">
    <property type="entry name" value="GLFDHDRGNASE"/>
</dbReference>
<dbReference type="Gene3D" id="3.40.50.720">
    <property type="entry name" value="NAD(P)-binding Rossmann-like Domain"/>
    <property type="match status" value="1"/>
</dbReference>
<organism evidence="6 7">
    <name type="scientific">Novosphingobium anseongense</name>
    <dbReference type="NCBI Taxonomy" id="3133436"/>
    <lineage>
        <taxon>Bacteria</taxon>
        <taxon>Pseudomonadati</taxon>
        <taxon>Pseudomonadota</taxon>
        <taxon>Alphaproteobacteria</taxon>
        <taxon>Sphingomonadales</taxon>
        <taxon>Sphingomonadaceae</taxon>
        <taxon>Novosphingobium</taxon>
    </lineage>
</organism>
<name>A0ABU8S2F6_9SPHN</name>
<evidence type="ECO:0000256" key="3">
    <source>
        <dbReference type="ARBA" id="ARBA00023027"/>
    </source>
</evidence>
<dbReference type="InterPro" id="IPR046346">
    <property type="entry name" value="Aminoacid_DH-like_N_sf"/>
</dbReference>
<comment type="caution">
    <text evidence="6">The sequence shown here is derived from an EMBL/GenBank/DDBJ whole genome shotgun (WGS) entry which is preliminary data.</text>
</comment>
<reference evidence="6 7" key="1">
    <citation type="submission" date="2024-03" db="EMBL/GenBank/DDBJ databases">
        <authorList>
            <person name="Jo J.-H."/>
        </authorList>
    </citation>
    <scope>NUCLEOTIDE SEQUENCE [LARGE SCALE GENOMIC DNA]</scope>
    <source>
        <strain evidence="6 7">PS1R-30</strain>
    </source>
</reference>
<dbReference type="PANTHER" id="PTHR42722">
    <property type="entry name" value="LEUCINE DEHYDROGENASE"/>
    <property type="match status" value="1"/>
</dbReference>
<dbReference type="RefSeq" id="WP_339589079.1">
    <property type="nucleotide sequence ID" value="NZ_JBBHJZ010000005.1"/>
</dbReference>
<keyword evidence="7" id="KW-1185">Reference proteome</keyword>
<evidence type="ECO:0000259" key="5">
    <source>
        <dbReference type="SMART" id="SM00839"/>
    </source>
</evidence>
<dbReference type="Proteomes" id="UP001361239">
    <property type="component" value="Unassembled WGS sequence"/>
</dbReference>
<keyword evidence="2 4" id="KW-0560">Oxidoreductase</keyword>
<gene>
    <name evidence="6" type="ORF">WG901_21000</name>
</gene>
<proteinExistence type="inferred from homology"/>
<keyword evidence="3" id="KW-0520">NAD</keyword>
<dbReference type="InterPro" id="IPR036291">
    <property type="entry name" value="NAD(P)-bd_dom_sf"/>
</dbReference>
<dbReference type="SMART" id="SM00839">
    <property type="entry name" value="ELFV_dehydrog"/>
    <property type="match status" value="1"/>
</dbReference>
<dbReference type="PANTHER" id="PTHR42722:SF1">
    <property type="entry name" value="VALINE DEHYDROGENASE"/>
    <property type="match status" value="1"/>
</dbReference>
<comment type="similarity">
    <text evidence="1 4">Belongs to the Glu/Leu/Phe/Val dehydrogenases family.</text>
</comment>
<dbReference type="InterPro" id="IPR006097">
    <property type="entry name" value="Glu/Leu/Phe/Val/Trp_DH_dimer"/>
</dbReference>
<accession>A0ABU8S2F6</accession>
<dbReference type="CDD" id="cd01075">
    <property type="entry name" value="NAD_bind_Leu_Phe_Val_DH"/>
    <property type="match status" value="1"/>
</dbReference>
<dbReference type="SUPFAM" id="SSF51735">
    <property type="entry name" value="NAD(P)-binding Rossmann-fold domains"/>
    <property type="match status" value="1"/>
</dbReference>
<protein>
    <submittedName>
        <fullName evidence="6">Glu/Leu/Phe/Val dehydrogenase dimerization domain-containing protein</fullName>
    </submittedName>
</protein>
<dbReference type="InterPro" id="IPR006096">
    <property type="entry name" value="Glu/Leu/Phe/Val/Trp_DH_C"/>
</dbReference>
<dbReference type="Pfam" id="PF00208">
    <property type="entry name" value="ELFV_dehydrog"/>
    <property type="match status" value="2"/>
</dbReference>
<dbReference type="InterPro" id="IPR016211">
    <property type="entry name" value="Glu/Phe/Leu/Val/Trp_DH_bac/arc"/>
</dbReference>
<feature type="domain" description="Glutamate/phenylalanine/leucine/valine/L-tryptophan dehydrogenase C-terminal" evidence="5">
    <location>
        <begin position="144"/>
        <end position="349"/>
    </location>
</feature>
<evidence type="ECO:0000256" key="4">
    <source>
        <dbReference type="RuleBase" id="RU004417"/>
    </source>
</evidence>
<dbReference type="Pfam" id="PF02812">
    <property type="entry name" value="ELFV_dehydrog_N"/>
    <property type="match status" value="1"/>
</dbReference>
<dbReference type="PIRSF" id="PIRSF000188">
    <property type="entry name" value="Phe_leu_dh"/>
    <property type="match status" value="1"/>
</dbReference>
<sequence length="351" mass="36740">MDATKKLPAPPPEYVRLHDLDARLEGMIVIHSTALGPGAGGCRLWTYPSIHEVFVDAVRLAEGMSYKNALAGLPFGGAKAVIRQPDAPFDREALLSAFGEAVERLEGRYVTAEDVGTTIADMDVVARHTRHVVGRDRAAGRAGGDPAPWTALGVFHAMRAGSRAALGSELSGKTVAVQGLGQVGSRLCGLLAEAGADLVVADIDVDRTARIARDYGARIASVEDVALFDADVFAPCALGGVITRRVAATMKARLICGAANNQLAEPAIAGVLRQNGVVYVPDYAANAGGIISASAEYLDEDEEAVALRVGRIGMRVAIILEEALRTKTSPALVADRIAEKIMIGMEPPGGI</sequence>
<dbReference type="Gene3D" id="3.40.50.10860">
    <property type="entry name" value="Leucine Dehydrogenase, chain A, domain 1"/>
    <property type="match status" value="1"/>
</dbReference>
<dbReference type="EMBL" id="JBBHJZ010000005">
    <property type="protein sequence ID" value="MEJ5979144.1"/>
    <property type="molecule type" value="Genomic_DNA"/>
</dbReference>